<sequence length="357" mass="39379">MKALILCAGKGTRLRPLTFTNAKPLIPIANKPTIVYSLEMIKKAGINDVGIVVNPDNKSDFETTLGDGSSLGLNITYIVQEEPKGLAHAVAISEEFLKDEEFLMYLGDNLVTVDLGKFIKEFDNNDMDSFILLTPVEDPSRFGIAVLKDNKVIRVVEKPKDPPSNLAIIGVYIFKPIVFEAIKNIKPSWRGELEITDAIQWLLENNKNVGAHIVYGWWKDTGKPEDLIEANRKILEQLKESKNEGIVYENSSIHGNVIIGKNSRILNSVIRGPVIIGDNVLISDSYVGPYTSIGENVTIENAELENSIILDKATIAHLETRLDSSIIGANATVISSDSKPKSIKLVIGDYSKIEIPR</sequence>
<evidence type="ECO:0000259" key="1">
    <source>
        <dbReference type="Pfam" id="PF00483"/>
    </source>
</evidence>
<proteinExistence type="predicted"/>
<dbReference type="CDD" id="cd04189">
    <property type="entry name" value="G1P_TT_long"/>
    <property type="match status" value="1"/>
</dbReference>
<accession>A0A1M4XFG2</accession>
<keyword evidence="3" id="KW-1185">Reference proteome</keyword>
<gene>
    <name evidence="2" type="ORF">SAMN02745164_01419</name>
</gene>
<dbReference type="Proteomes" id="UP000184334">
    <property type="component" value="Unassembled WGS sequence"/>
</dbReference>
<dbReference type="AlphaFoldDB" id="A0A1M4XFG2"/>
<dbReference type="GO" id="GO:0016740">
    <property type="term" value="F:transferase activity"/>
    <property type="evidence" value="ECO:0007669"/>
    <property type="project" value="UniProtKB-KW"/>
</dbReference>
<comment type="caution">
    <text evidence="2">The sequence shown here is derived from an EMBL/GenBank/DDBJ whole genome shotgun (WGS) entry which is preliminary data.</text>
</comment>
<dbReference type="RefSeq" id="WP_072864907.1">
    <property type="nucleotide sequence ID" value="NZ_FQUI01000022.1"/>
</dbReference>
<dbReference type="EMBL" id="FQUI01000022">
    <property type="protein sequence ID" value="SHE92294.1"/>
    <property type="molecule type" value="Genomic_DNA"/>
</dbReference>
<dbReference type="STRING" id="1122195.SAMN02745164_01419"/>
<evidence type="ECO:0000313" key="2">
    <source>
        <dbReference type="EMBL" id="SHE92294.1"/>
    </source>
</evidence>
<dbReference type="SUPFAM" id="SSF53448">
    <property type="entry name" value="Nucleotide-diphospho-sugar transferases"/>
    <property type="match status" value="1"/>
</dbReference>
<reference evidence="2" key="1">
    <citation type="submission" date="2016-11" db="EMBL/GenBank/DDBJ databases">
        <authorList>
            <person name="Varghese N."/>
            <person name="Submissions S."/>
        </authorList>
    </citation>
    <scope>NUCLEOTIDE SEQUENCE [LARGE SCALE GENOMIC DNA]</scope>
    <source>
        <strain evidence="2">DSM 16785</strain>
    </source>
</reference>
<dbReference type="InterPro" id="IPR029044">
    <property type="entry name" value="Nucleotide-diphossugar_trans"/>
</dbReference>
<dbReference type="Pfam" id="PF00483">
    <property type="entry name" value="NTP_transferase"/>
    <property type="match status" value="1"/>
</dbReference>
<dbReference type="InterPro" id="IPR005835">
    <property type="entry name" value="NTP_transferase_dom"/>
</dbReference>
<protein>
    <submittedName>
        <fullName evidence="2">Glucose-1-phosphate thymidylyltransferase</fullName>
    </submittedName>
</protein>
<feature type="domain" description="Nucleotidyl transferase" evidence="1">
    <location>
        <begin position="2"/>
        <end position="236"/>
    </location>
</feature>
<dbReference type="OrthoDB" id="9803871at2"/>
<evidence type="ECO:0000313" key="3">
    <source>
        <dbReference type="Proteomes" id="UP000184334"/>
    </source>
</evidence>
<dbReference type="PANTHER" id="PTHR42883:SF2">
    <property type="entry name" value="THYMIDYLYLTRANSFERASE"/>
    <property type="match status" value="1"/>
</dbReference>
<dbReference type="NCBIfam" id="TIGR01208">
    <property type="entry name" value="rmlA_long"/>
    <property type="match status" value="1"/>
</dbReference>
<name>A0A1M4XFG2_MARH1</name>
<dbReference type="InterPro" id="IPR005908">
    <property type="entry name" value="G1P_thy_trans_l"/>
</dbReference>
<organism evidence="2 3">
    <name type="scientific">Marinitoga hydrogenitolerans (strain DSM 16785 / JCM 12826 / AT1271)</name>
    <dbReference type="NCBI Taxonomy" id="1122195"/>
    <lineage>
        <taxon>Bacteria</taxon>
        <taxon>Thermotogati</taxon>
        <taxon>Thermotogota</taxon>
        <taxon>Thermotogae</taxon>
        <taxon>Petrotogales</taxon>
        <taxon>Petrotogaceae</taxon>
        <taxon>Marinitoga</taxon>
    </lineage>
</organism>
<dbReference type="Gene3D" id="3.90.550.10">
    <property type="entry name" value="Spore Coat Polysaccharide Biosynthesis Protein SpsA, Chain A"/>
    <property type="match status" value="1"/>
</dbReference>
<dbReference type="Gene3D" id="2.160.10.10">
    <property type="entry name" value="Hexapeptide repeat proteins"/>
    <property type="match status" value="1"/>
</dbReference>
<dbReference type="PANTHER" id="PTHR42883">
    <property type="entry name" value="GLUCOSE-1-PHOSPHATE THYMIDYLTRANSFERASE"/>
    <property type="match status" value="1"/>
</dbReference>